<keyword evidence="4" id="KW-1185">Reference proteome</keyword>
<feature type="region of interest" description="Disordered" evidence="2">
    <location>
        <begin position="977"/>
        <end position="1083"/>
    </location>
</feature>
<feature type="compositionally biased region" description="Basic and acidic residues" evidence="2">
    <location>
        <begin position="1011"/>
        <end position="1020"/>
    </location>
</feature>
<dbReference type="GO" id="GO:0005886">
    <property type="term" value="C:plasma membrane"/>
    <property type="evidence" value="ECO:0007669"/>
    <property type="project" value="TreeGrafter"/>
</dbReference>
<dbReference type="eggNOG" id="KOG4086">
    <property type="taxonomic scope" value="Eukaryota"/>
</dbReference>
<feature type="compositionally biased region" description="Low complexity" evidence="2">
    <location>
        <begin position="1139"/>
        <end position="1157"/>
    </location>
</feature>
<gene>
    <name evidence="3" type="ORF">MCYG_01007</name>
</gene>
<evidence type="ECO:0000313" key="3">
    <source>
        <dbReference type="EMBL" id="EEQ28119.1"/>
    </source>
</evidence>
<evidence type="ECO:0000256" key="1">
    <source>
        <dbReference type="ARBA" id="ARBA00010216"/>
    </source>
</evidence>
<feature type="compositionally biased region" description="Basic and acidic residues" evidence="2">
    <location>
        <begin position="1198"/>
        <end position="1218"/>
    </location>
</feature>
<feature type="compositionally biased region" description="Low complexity" evidence="2">
    <location>
        <begin position="1049"/>
        <end position="1059"/>
    </location>
</feature>
<dbReference type="AlphaFoldDB" id="C5FE85"/>
<feature type="compositionally biased region" description="Low complexity" evidence="2">
    <location>
        <begin position="1175"/>
        <end position="1190"/>
    </location>
</feature>
<dbReference type="InterPro" id="IPR049150">
    <property type="entry name" value="EFR3_HEAT-like_rpt"/>
</dbReference>
<evidence type="ECO:0000313" key="4">
    <source>
        <dbReference type="Proteomes" id="UP000002035"/>
    </source>
</evidence>
<proteinExistence type="inferred from homology"/>
<dbReference type="EMBL" id="DS995701">
    <property type="protein sequence ID" value="EEQ28119.1"/>
    <property type="molecule type" value="Genomic_DNA"/>
</dbReference>
<dbReference type="RefSeq" id="XP_002850903.1">
    <property type="nucleotide sequence ID" value="XM_002850857.1"/>
</dbReference>
<dbReference type="PANTHER" id="PTHR47766">
    <property type="entry name" value="PROTEIN EFR3"/>
    <property type="match status" value="1"/>
</dbReference>
<dbReference type="VEuPathDB" id="FungiDB:MCYG_01007"/>
<dbReference type="Gene3D" id="1.10.10.1340">
    <property type="entry name" value="Mediator of RNA polymerase II, submodule Med31 (Soh1)"/>
    <property type="match status" value="1"/>
</dbReference>
<feature type="compositionally biased region" description="Polar residues" evidence="2">
    <location>
        <begin position="914"/>
        <end position="929"/>
    </location>
</feature>
<feature type="region of interest" description="Disordered" evidence="2">
    <location>
        <begin position="322"/>
        <end position="341"/>
    </location>
</feature>
<dbReference type="InterPro" id="IPR039786">
    <property type="entry name" value="EFR3"/>
</dbReference>
<dbReference type="STRING" id="554155.C5FE85"/>
<dbReference type="eggNOG" id="KOG1877">
    <property type="taxonomic scope" value="Eukaryota"/>
</dbReference>
<dbReference type="Pfam" id="PF21072">
    <property type="entry name" value="EFR3"/>
    <property type="match status" value="2"/>
</dbReference>
<comment type="similarity">
    <text evidence="1">Belongs to the EFR3 family.</text>
</comment>
<dbReference type="OrthoDB" id="4173433at2759"/>
<feature type="compositionally biased region" description="Polar residues" evidence="2">
    <location>
        <begin position="982"/>
        <end position="992"/>
    </location>
</feature>
<dbReference type="HOGENOM" id="CLU_003271_0_0_1"/>
<feature type="compositionally biased region" description="Polar residues" evidence="2">
    <location>
        <begin position="1240"/>
        <end position="1260"/>
    </location>
</feature>
<name>C5FE85_ARTOC</name>
<dbReference type="InterPro" id="IPR038089">
    <property type="entry name" value="Med31_sf"/>
</dbReference>
<feature type="region of interest" description="Disordered" evidence="2">
    <location>
        <begin position="1115"/>
        <end position="1268"/>
    </location>
</feature>
<dbReference type="OMA" id="ATHVYYT"/>
<evidence type="ECO:0000256" key="2">
    <source>
        <dbReference type="SAM" id="MobiDB-lite"/>
    </source>
</evidence>
<dbReference type="GO" id="GO:0003712">
    <property type="term" value="F:transcription coregulator activity"/>
    <property type="evidence" value="ECO:0007669"/>
    <property type="project" value="InterPro"/>
</dbReference>
<sequence>MPASARFALELEFVLSLANPHYLSHLAVAHPHLLGITQASTRGREQDRSREESRAFAAYLAYLYDYWRRPEYVQFLTHPGATLRALRLLQEEAFRLAVIRPQACRPKHQVLVLKCYPRFQKGVQVVRPNSSELSYLLYYASTRRSKLQKVGAFLEKRAARDVWRQKLGNVQVTMQLLAALIEKLPRDLPLYACSVLAILDTVLQHSDDIAMVEETIPTFQALCSHQDAAALAADAHYTSQYRDLVRRYAALASPAAHASLAAPMALRWRNVGLQAVRSVVASEALGADWSRQLSIVIPVVLQSLYHHDDDDDPGLLPLQQRALSSQSHEREHARRRRMSIATVQTVDTVDGNPESAAGTAADADKAAETEAQVLALRCLEKIFTPGSNRMQIRLATALVLDFIVARNPPRKAGRGSSNWATDLLEVIVNWTPVQDRFVLLVTLVEALAERPLVDGQLEPQLTLVYMIEWLLSSPINLIGLSVMDVLIALLRYLVLLLHLGDGRATVVPPPSNTAFALPAGSSPSVDAAAATTTTTTTTTTTSRPASMRQELLLLLQSSVANLANHVYYTDQISDMIRTILSHIKPVSSTSTTSDDSEKPESVVTDTYFSTPTAQLIALKAAKDTLVAANARQTTGAAVGNAAGAATDSRHRVPVQAWEGSQWLLRDADREVRHAYVDALLCWLRLETNESDLRAPAEPLKVAKKRERDVAEKLARRALGQDDRQAASEDSRFLQHLHFTVYEIATDQSAAEADVMLVHLLMVHLVERLGVNAVRYGLPVMIKVQSHSLDASSPSSPLRAGSLVHGYLSAVVEKFTLEGTKVGGEILNEVVRRKRNGLWLSKIQLPPLPATRTLAEQALNASESNAAQSDRTAYVPFTSLAELVSQIETAYGQSCLSPPSSPAGSPNAGQGHAVLSSSSSQARHPQTTQLPQHIKEQMLAPWSREACLASIEQERTRSSSLAGSKNGSAAARNHLNIAAGKNATASSPTGTDSSHGKWHRPVSASAAAVSRGESRKDRRQSLTEVPHPRSPTTASSSKDSTVRVNELRRVLSVVNNSNVRHPSPLRGHSRLGSDADASSAESMVTDTFSTSDAGFSSIGPAGTAGAVLEKVQLVHTQPTASSRSDGHPEDDIPPVPPIPAVSSSSSTRQPRRQTTSTSKTRESRSHSRPRSKSRTRTPSASRRASSPQPSTRSRKHSRSAADAHGEGHQNRRAEVDKLLDGIAAPGEREHGYEAGLIPGADTTTMSRSLFAPTNSRASSTRRGIGPPPY</sequence>
<organism evidence="3 4">
    <name type="scientific">Arthroderma otae (strain ATCC MYA-4605 / CBS 113480)</name>
    <name type="common">Microsporum canis</name>
    <dbReference type="NCBI Taxonomy" id="554155"/>
    <lineage>
        <taxon>Eukaryota</taxon>
        <taxon>Fungi</taxon>
        <taxon>Dikarya</taxon>
        <taxon>Ascomycota</taxon>
        <taxon>Pezizomycotina</taxon>
        <taxon>Eurotiomycetes</taxon>
        <taxon>Eurotiomycetidae</taxon>
        <taxon>Onygenales</taxon>
        <taxon>Arthrodermataceae</taxon>
        <taxon>Microsporum</taxon>
    </lineage>
</organism>
<dbReference type="GeneID" id="9223640"/>
<dbReference type="Proteomes" id="UP000002035">
    <property type="component" value="Unassembled WGS sequence"/>
</dbReference>
<dbReference type="GO" id="GO:0006355">
    <property type="term" value="P:regulation of DNA-templated transcription"/>
    <property type="evidence" value="ECO:0007669"/>
    <property type="project" value="InterPro"/>
</dbReference>
<reference evidence="4" key="1">
    <citation type="journal article" date="2012" name="MBio">
        <title>Comparative genome analysis of Trichophyton rubrum and related dermatophytes reveals candidate genes involved in infection.</title>
        <authorList>
            <person name="Martinez D.A."/>
            <person name="Oliver B.G."/>
            <person name="Graeser Y."/>
            <person name="Goldberg J.M."/>
            <person name="Li W."/>
            <person name="Martinez-Rossi N.M."/>
            <person name="Monod M."/>
            <person name="Shelest E."/>
            <person name="Barton R.C."/>
            <person name="Birch E."/>
            <person name="Brakhage A.A."/>
            <person name="Chen Z."/>
            <person name="Gurr S.J."/>
            <person name="Heiman D."/>
            <person name="Heitman J."/>
            <person name="Kosti I."/>
            <person name="Rossi A."/>
            <person name="Saif S."/>
            <person name="Samalova M."/>
            <person name="Saunders C.W."/>
            <person name="Shea T."/>
            <person name="Summerbell R.C."/>
            <person name="Xu J."/>
            <person name="Young S."/>
            <person name="Zeng Q."/>
            <person name="Birren B.W."/>
            <person name="Cuomo C.A."/>
            <person name="White T.C."/>
        </authorList>
    </citation>
    <scope>NUCLEOTIDE SEQUENCE [LARGE SCALE GENOMIC DNA]</scope>
    <source>
        <strain evidence="4">ATCC MYA-4605 / CBS 113480</strain>
    </source>
</reference>
<dbReference type="GO" id="GO:0072659">
    <property type="term" value="P:protein localization to plasma membrane"/>
    <property type="evidence" value="ECO:0007669"/>
    <property type="project" value="InterPro"/>
</dbReference>
<accession>C5FE85</accession>
<feature type="compositionally biased region" description="Polar residues" evidence="2">
    <location>
        <begin position="1029"/>
        <end position="1042"/>
    </location>
</feature>
<feature type="compositionally biased region" description="Basic residues" evidence="2">
    <location>
        <begin position="1165"/>
        <end position="1174"/>
    </location>
</feature>
<protein>
    <submittedName>
        <fullName evidence="3">Uncharacterized protein</fullName>
    </submittedName>
</protein>
<dbReference type="PANTHER" id="PTHR47766:SF1">
    <property type="entry name" value="PROTEIN EFR3"/>
    <property type="match status" value="1"/>
</dbReference>
<dbReference type="GO" id="GO:0016592">
    <property type="term" value="C:mediator complex"/>
    <property type="evidence" value="ECO:0007669"/>
    <property type="project" value="InterPro"/>
</dbReference>
<feature type="region of interest" description="Disordered" evidence="2">
    <location>
        <begin position="894"/>
        <end position="929"/>
    </location>
</feature>